<proteinExistence type="predicted"/>
<accession>A0A1I0N1X8</accession>
<dbReference type="PROSITE" id="PS51257">
    <property type="entry name" value="PROKAR_LIPOPROTEIN"/>
    <property type="match status" value="1"/>
</dbReference>
<keyword evidence="2" id="KW-1185">Reference proteome</keyword>
<sequence length="193" mass="19494">MSLKCALPFAAAVMLTACGGQSIEENIDLTPPATRAFLDHSDDLDRVNAIPNSAFSAVAMGTATFEGTTAMVFVTGAGTRTLVGDADISADFDRQIVSGRLHSFAGLESGVDYNGSFSLSNGEIGGTRPNTFSADFGGSLTGGGVNQIVANGSIDGVFKGTPVRGLTATGQTDFVNFNGSGVVGATAVSIVAE</sequence>
<dbReference type="STRING" id="364200.SAMN04488515_0357"/>
<reference evidence="1 2" key="1">
    <citation type="submission" date="2016-10" db="EMBL/GenBank/DDBJ databases">
        <authorList>
            <person name="de Groot N.N."/>
        </authorList>
    </citation>
    <scope>NUCLEOTIDE SEQUENCE [LARGE SCALE GENOMIC DNA]</scope>
    <source>
        <strain evidence="1 2">DSM 17925</strain>
    </source>
</reference>
<name>A0A1I0N1X8_9RHOB</name>
<organism evidence="1 2">
    <name type="scientific">Cognatiyoonia koreensis</name>
    <dbReference type="NCBI Taxonomy" id="364200"/>
    <lineage>
        <taxon>Bacteria</taxon>
        <taxon>Pseudomonadati</taxon>
        <taxon>Pseudomonadota</taxon>
        <taxon>Alphaproteobacteria</taxon>
        <taxon>Rhodobacterales</taxon>
        <taxon>Paracoccaceae</taxon>
        <taxon>Cognatiyoonia</taxon>
    </lineage>
</organism>
<evidence type="ECO:0008006" key="3">
    <source>
        <dbReference type="Google" id="ProtNLM"/>
    </source>
</evidence>
<gene>
    <name evidence="1" type="ORF">SAMN04488515_0357</name>
</gene>
<protein>
    <recommendedName>
        <fullName evidence="3">Transferrin-binding protein B C-lobe/N-lobe beta barrel domain-containing protein</fullName>
    </recommendedName>
</protein>
<dbReference type="AlphaFoldDB" id="A0A1I0N1X8"/>
<evidence type="ECO:0000313" key="1">
    <source>
        <dbReference type="EMBL" id="SEV94747.1"/>
    </source>
</evidence>
<dbReference type="EMBL" id="FOIZ01000001">
    <property type="protein sequence ID" value="SEV94747.1"/>
    <property type="molecule type" value="Genomic_DNA"/>
</dbReference>
<dbReference type="OrthoDB" id="7868328at2"/>
<evidence type="ECO:0000313" key="2">
    <source>
        <dbReference type="Proteomes" id="UP000199167"/>
    </source>
</evidence>
<dbReference type="RefSeq" id="WP_131801554.1">
    <property type="nucleotide sequence ID" value="NZ_FOIZ01000001.1"/>
</dbReference>
<dbReference type="Proteomes" id="UP000199167">
    <property type="component" value="Unassembled WGS sequence"/>
</dbReference>